<accession>A0AAE3J2S6</accession>
<organism evidence="2 3">
    <name type="scientific">Halocynthiibacter halioticoli</name>
    <dbReference type="NCBI Taxonomy" id="2986804"/>
    <lineage>
        <taxon>Bacteria</taxon>
        <taxon>Pseudomonadati</taxon>
        <taxon>Pseudomonadota</taxon>
        <taxon>Alphaproteobacteria</taxon>
        <taxon>Rhodobacterales</taxon>
        <taxon>Paracoccaceae</taxon>
        <taxon>Halocynthiibacter</taxon>
    </lineage>
</organism>
<feature type="signal peptide" evidence="1">
    <location>
        <begin position="1"/>
        <end position="39"/>
    </location>
</feature>
<gene>
    <name evidence="2" type="ORF">OH136_14665</name>
</gene>
<dbReference type="RefSeq" id="WP_263954752.1">
    <property type="nucleotide sequence ID" value="NZ_JAOYFC010000004.1"/>
</dbReference>
<evidence type="ECO:0000256" key="1">
    <source>
        <dbReference type="SAM" id="SignalP"/>
    </source>
</evidence>
<name>A0AAE3J2S6_9RHOB</name>
<protein>
    <submittedName>
        <fullName evidence="2">Transporter</fullName>
    </submittedName>
</protein>
<comment type="caution">
    <text evidence="2">The sequence shown here is derived from an EMBL/GenBank/DDBJ whole genome shotgun (WGS) entry which is preliminary data.</text>
</comment>
<feature type="chain" id="PRO_5042119885" evidence="1">
    <location>
        <begin position="40"/>
        <end position="284"/>
    </location>
</feature>
<dbReference type="AlphaFoldDB" id="A0AAE3J2S6"/>
<keyword evidence="3" id="KW-1185">Reference proteome</keyword>
<evidence type="ECO:0000313" key="2">
    <source>
        <dbReference type="EMBL" id="MCV6825801.1"/>
    </source>
</evidence>
<sequence length="284" mass="30561">MINLKRISKSILSSYMAQKQGAALAAMAALILGAQGAAAEEESASELAQTLSNPVASLISAPFQLNYNENYGPNDDGSNWTLNVQPVIPFDLSDDWNLISRTIVPLQLTDGIPSGAGSEFGVGDVVQSFFFSPKAPTSSGWIWGAGPVVLIPTSRWNDGPFGLGEWGLGATGVALRISGGWTYGALANHIWDVGGETEISSTFMQPFLVYTWPNAWGAFLNTESTYDWTEDQWSVPINFGVSKVVNFGKQPVSLSGGLRYWAESTPTGPEGWGARFTMTFMFPK</sequence>
<dbReference type="EMBL" id="JAOYFC010000004">
    <property type="protein sequence ID" value="MCV6825801.1"/>
    <property type="molecule type" value="Genomic_DNA"/>
</dbReference>
<proteinExistence type="predicted"/>
<reference evidence="2" key="1">
    <citation type="submission" date="2022-10" db="EMBL/GenBank/DDBJ databases">
        <authorList>
            <person name="Yue Y."/>
        </authorList>
    </citation>
    <scope>NUCLEOTIDE SEQUENCE</scope>
    <source>
        <strain evidence="2">Z654</strain>
    </source>
</reference>
<keyword evidence="1" id="KW-0732">Signal</keyword>
<evidence type="ECO:0000313" key="3">
    <source>
        <dbReference type="Proteomes" id="UP001208041"/>
    </source>
</evidence>
<dbReference type="Proteomes" id="UP001208041">
    <property type="component" value="Unassembled WGS sequence"/>
</dbReference>